<organism evidence="3 4">
    <name type="scientific">Pycnonotus jocosus</name>
    <name type="common">Red-whiskered bulbul</name>
    <name type="synonym">Lanius jocosus</name>
    <dbReference type="NCBI Taxonomy" id="182897"/>
    <lineage>
        <taxon>Eukaryota</taxon>
        <taxon>Metazoa</taxon>
        <taxon>Chordata</taxon>
        <taxon>Craniata</taxon>
        <taxon>Vertebrata</taxon>
        <taxon>Euteleostomi</taxon>
        <taxon>Archelosauria</taxon>
        <taxon>Archosauria</taxon>
        <taxon>Dinosauria</taxon>
        <taxon>Saurischia</taxon>
        <taxon>Theropoda</taxon>
        <taxon>Coelurosauria</taxon>
        <taxon>Aves</taxon>
        <taxon>Neognathae</taxon>
        <taxon>Neoaves</taxon>
        <taxon>Telluraves</taxon>
        <taxon>Australaves</taxon>
        <taxon>Passeriformes</taxon>
        <taxon>Sylvioidea</taxon>
        <taxon>Pycnonotidae</taxon>
        <taxon>Pycnonotus</taxon>
    </lineage>
</organism>
<dbReference type="SUPFAM" id="SSF57756">
    <property type="entry name" value="Retrovirus zinc finger-like domains"/>
    <property type="match status" value="1"/>
</dbReference>
<keyword evidence="4" id="KW-1185">Reference proteome</keyword>
<evidence type="ECO:0000313" key="3">
    <source>
        <dbReference type="EMBL" id="NXR84415.1"/>
    </source>
</evidence>
<dbReference type="EMBL" id="VWYP01034525">
    <property type="protein sequence ID" value="NXR84415.1"/>
    <property type="molecule type" value="Genomic_DNA"/>
</dbReference>
<dbReference type="Gene3D" id="4.10.60.10">
    <property type="entry name" value="Zinc finger, CCHC-type"/>
    <property type="match status" value="1"/>
</dbReference>
<name>A0A7L2PJV7_PYCJO</name>
<dbReference type="InterPro" id="IPR036875">
    <property type="entry name" value="Znf_CCHC_sf"/>
</dbReference>
<gene>
    <name evidence="3" type="primary">Ervk5_6</name>
    <name evidence="3" type="ORF">PYCJOC_R15259</name>
</gene>
<dbReference type="OrthoDB" id="9386882at2759"/>
<reference evidence="3 4" key="1">
    <citation type="submission" date="2019-09" db="EMBL/GenBank/DDBJ databases">
        <title>Bird 10,000 Genomes (B10K) Project - Family phase.</title>
        <authorList>
            <person name="Zhang G."/>
        </authorList>
    </citation>
    <scope>NUCLEOTIDE SEQUENCE [LARGE SCALE GENOMIC DNA]</scope>
    <source>
        <strain evidence="3">B10K-DU-002-42</strain>
        <tissue evidence="3">Muscle</tissue>
    </source>
</reference>
<evidence type="ECO:0000313" key="4">
    <source>
        <dbReference type="Proteomes" id="UP000535705"/>
    </source>
</evidence>
<sequence>MATAFADIRSPSSTLGVCFGCGKPSHLKRHCPALKEEKPKSTLVCLLCSRSQHFSSQCYSKHDFKGCQIEGNLNRSVERHHAQTQMLQLLHMQPSQMLTPQVPNGGTPQVFT</sequence>
<comment type="caution">
    <text evidence="3">The sequence shown here is derived from an EMBL/GenBank/DDBJ whole genome shotgun (WGS) entry which is preliminary data.</text>
</comment>
<evidence type="ECO:0000256" key="1">
    <source>
        <dbReference type="PROSITE-ProRule" id="PRU00047"/>
    </source>
</evidence>
<feature type="domain" description="CCHC-type" evidence="2">
    <location>
        <begin position="18"/>
        <end position="32"/>
    </location>
</feature>
<protein>
    <submittedName>
        <fullName evidence="3">GAK5 protein</fullName>
    </submittedName>
</protein>
<feature type="non-terminal residue" evidence="3">
    <location>
        <position position="112"/>
    </location>
</feature>
<keyword evidence="1" id="KW-0479">Metal-binding</keyword>
<dbReference type="GO" id="GO:0008270">
    <property type="term" value="F:zinc ion binding"/>
    <property type="evidence" value="ECO:0007669"/>
    <property type="project" value="UniProtKB-KW"/>
</dbReference>
<feature type="non-terminal residue" evidence="3">
    <location>
        <position position="1"/>
    </location>
</feature>
<dbReference type="PROSITE" id="PS50158">
    <property type="entry name" value="ZF_CCHC"/>
    <property type="match status" value="1"/>
</dbReference>
<dbReference type="AlphaFoldDB" id="A0A7L2PJV7"/>
<dbReference type="GO" id="GO:0003676">
    <property type="term" value="F:nucleic acid binding"/>
    <property type="evidence" value="ECO:0007669"/>
    <property type="project" value="InterPro"/>
</dbReference>
<dbReference type="InterPro" id="IPR001878">
    <property type="entry name" value="Znf_CCHC"/>
</dbReference>
<keyword evidence="1" id="KW-0862">Zinc</keyword>
<evidence type="ECO:0000259" key="2">
    <source>
        <dbReference type="PROSITE" id="PS50158"/>
    </source>
</evidence>
<dbReference type="Proteomes" id="UP000535705">
    <property type="component" value="Unassembled WGS sequence"/>
</dbReference>
<proteinExistence type="predicted"/>
<keyword evidence="1" id="KW-0863">Zinc-finger</keyword>
<dbReference type="SMART" id="SM00343">
    <property type="entry name" value="ZnF_C2HC"/>
    <property type="match status" value="2"/>
</dbReference>
<accession>A0A7L2PJV7</accession>